<dbReference type="PANTHER" id="PTHR38600">
    <property type="entry name" value="TRANSCRIPTIONAL REGULATORY PROTEIN"/>
    <property type="match status" value="1"/>
</dbReference>
<dbReference type="GO" id="GO:0003700">
    <property type="term" value="F:DNA-binding transcription factor activity"/>
    <property type="evidence" value="ECO:0007669"/>
    <property type="project" value="InterPro"/>
</dbReference>
<accession>A0A1I3J1H1</accession>
<dbReference type="SUPFAM" id="SSF46785">
    <property type="entry name" value="Winged helix' DNA-binding domain"/>
    <property type="match status" value="1"/>
</dbReference>
<dbReference type="PROSITE" id="PS50987">
    <property type="entry name" value="HTH_ARSR_2"/>
    <property type="match status" value="1"/>
</dbReference>
<dbReference type="PANTHER" id="PTHR38600:SF1">
    <property type="entry name" value="TRANSCRIPTIONAL REGULATORY PROTEIN"/>
    <property type="match status" value="1"/>
</dbReference>
<reference evidence="2 3" key="1">
    <citation type="submission" date="2016-10" db="EMBL/GenBank/DDBJ databases">
        <authorList>
            <person name="de Groot N.N."/>
        </authorList>
    </citation>
    <scope>NUCLEOTIDE SEQUENCE [LARGE SCALE GENOMIC DNA]</scope>
    <source>
        <strain evidence="2 3">RK1</strain>
    </source>
</reference>
<sequence length="119" mass="14088">MVVFIFDNHLVVFMVERRDVFQAIADPTRRIIIQKLSRGPLNIAQIGVDLEMSRQAIAKHIKILNECGMISMTQKGREQVCEARIERLEEVMDWVAKSRELWSQRFEKLDRFLNETKKR</sequence>
<feature type="domain" description="HTH arsR-type" evidence="1">
    <location>
        <begin position="10"/>
        <end position="103"/>
    </location>
</feature>
<organism evidence="2 3">
    <name type="scientific">Parapedobacter indicus</name>
    <dbReference type="NCBI Taxonomy" id="1477437"/>
    <lineage>
        <taxon>Bacteria</taxon>
        <taxon>Pseudomonadati</taxon>
        <taxon>Bacteroidota</taxon>
        <taxon>Sphingobacteriia</taxon>
        <taxon>Sphingobacteriales</taxon>
        <taxon>Sphingobacteriaceae</taxon>
        <taxon>Parapedobacter</taxon>
    </lineage>
</organism>
<gene>
    <name evidence="2" type="ORF">SAMN05444682_104283</name>
</gene>
<dbReference type="Pfam" id="PF01022">
    <property type="entry name" value="HTH_5"/>
    <property type="match status" value="1"/>
</dbReference>
<dbReference type="Gene3D" id="1.10.10.10">
    <property type="entry name" value="Winged helix-like DNA-binding domain superfamily/Winged helix DNA-binding domain"/>
    <property type="match status" value="1"/>
</dbReference>
<evidence type="ECO:0000313" key="2">
    <source>
        <dbReference type="EMBL" id="SFI53906.1"/>
    </source>
</evidence>
<dbReference type="EMBL" id="FOQO01000004">
    <property type="protein sequence ID" value="SFI53906.1"/>
    <property type="molecule type" value="Genomic_DNA"/>
</dbReference>
<keyword evidence="3" id="KW-1185">Reference proteome</keyword>
<dbReference type="InterPro" id="IPR036390">
    <property type="entry name" value="WH_DNA-bd_sf"/>
</dbReference>
<dbReference type="CDD" id="cd00090">
    <property type="entry name" value="HTH_ARSR"/>
    <property type="match status" value="1"/>
</dbReference>
<dbReference type="SMART" id="SM00418">
    <property type="entry name" value="HTH_ARSR"/>
    <property type="match status" value="1"/>
</dbReference>
<protein>
    <submittedName>
        <fullName evidence="2">Regulatory protein, arsR family</fullName>
    </submittedName>
</protein>
<dbReference type="AlphaFoldDB" id="A0A1I3J1H1"/>
<evidence type="ECO:0000259" key="1">
    <source>
        <dbReference type="PROSITE" id="PS50987"/>
    </source>
</evidence>
<dbReference type="InterPro" id="IPR011991">
    <property type="entry name" value="ArsR-like_HTH"/>
</dbReference>
<dbReference type="PRINTS" id="PR00778">
    <property type="entry name" value="HTHARSR"/>
</dbReference>
<dbReference type="STRING" id="1477437.SAMN05444682_104283"/>
<evidence type="ECO:0000313" key="3">
    <source>
        <dbReference type="Proteomes" id="UP000198670"/>
    </source>
</evidence>
<dbReference type="Proteomes" id="UP000198670">
    <property type="component" value="Unassembled WGS sequence"/>
</dbReference>
<name>A0A1I3J1H1_9SPHI</name>
<dbReference type="InterPro" id="IPR001845">
    <property type="entry name" value="HTH_ArsR_DNA-bd_dom"/>
</dbReference>
<dbReference type="InterPro" id="IPR036388">
    <property type="entry name" value="WH-like_DNA-bd_sf"/>
</dbReference>
<proteinExistence type="predicted"/>
<dbReference type="NCBIfam" id="NF033788">
    <property type="entry name" value="HTH_metalloreg"/>
    <property type="match status" value="1"/>
</dbReference>